<protein>
    <submittedName>
        <fullName evidence="1">Uncharacterized protein</fullName>
    </submittedName>
</protein>
<accession>A0A075LYW3</accession>
<keyword evidence="2" id="KW-1185">Reference proteome</keyword>
<dbReference type="Proteomes" id="UP000028561">
    <property type="component" value="Segment"/>
</dbReference>
<name>A0A075LYW3_9CAUD</name>
<dbReference type="KEGG" id="vg:20283204"/>
<reference evidence="1 2" key="2">
    <citation type="journal article" date="2016" name="Virology (Lond)">
        <title>Genomic characterization and comparison of seven Myoviridae bacteriophage infecting Bacillus thuringiensis.</title>
        <authorList>
            <person name="Sauder A.B."/>
            <person name="Quinn M.R."/>
            <person name="Brouillette A."/>
            <person name="Caruso S."/>
            <person name="Cresawn S."/>
            <person name="Erill I."/>
            <person name="Lewis L."/>
            <person name="Loesser-Casey K."/>
            <person name="Pate M."/>
            <person name="Scott C."/>
            <person name="Stockwell S."/>
            <person name="Temple L."/>
        </authorList>
    </citation>
    <scope>NUCLEOTIDE SEQUENCE [LARGE SCALE GENOMIC DNA]</scope>
</reference>
<sequence length="53" mass="6358">MSWFTDSLAQYERQMQKVNHLVLHDINKDRNVDISMEELEQILKVLHDYGIVN</sequence>
<dbReference type="GeneID" id="20283204"/>
<dbReference type="EMBL" id="KJ489402">
    <property type="protein sequence ID" value="AIF72093.1"/>
    <property type="molecule type" value="Genomic_DNA"/>
</dbReference>
<organism evidence="1 2">
    <name type="scientific">Bacillus phage Riley</name>
    <dbReference type="NCBI Taxonomy" id="1486662"/>
    <lineage>
        <taxon>Viruses</taxon>
        <taxon>Duplodnaviria</taxon>
        <taxon>Heunggongvirae</taxon>
        <taxon>Uroviricota</taxon>
        <taxon>Caudoviricetes</taxon>
        <taxon>Herelleviridae</taxon>
        <taxon>Bastillevirinae</taxon>
        <taxon>Bequatrovirus</taxon>
        <taxon>Bequatrovirus riley</taxon>
    </lineage>
</organism>
<reference evidence="2" key="1">
    <citation type="submission" date="2014-09" db="EMBL/GenBank/DDBJ databases">
        <title>Genomic characterization and comparison of seven Myoviridae bacteriophage infecting Bacillus thuringiensis.</title>
        <authorList>
            <person name="Sauder A.B."/>
            <person name="McKenzie Q.R."/>
            <person name="Temple L.M."/>
            <person name="Alexis B.K."/>
            <person name="Al-Atrache Z."/>
            <person name="Lewis L.O."/>
            <person name="Loesser-Casey K.E."/>
            <person name="Mitchell K.J."/>
        </authorList>
    </citation>
    <scope>NUCLEOTIDE SEQUENCE [LARGE SCALE GENOMIC DNA]</scope>
</reference>
<evidence type="ECO:0000313" key="1">
    <source>
        <dbReference type="EMBL" id="AIF72093.1"/>
    </source>
</evidence>
<dbReference type="RefSeq" id="YP_009055982.1">
    <property type="nucleotide sequence ID" value="NC_024788.1"/>
</dbReference>
<evidence type="ECO:0000313" key="2">
    <source>
        <dbReference type="Proteomes" id="UP000028561"/>
    </source>
</evidence>
<proteinExistence type="predicted"/>